<dbReference type="PANTHER" id="PTHR30614">
    <property type="entry name" value="MEMBRANE COMPONENT OF AMINO ACID ABC TRANSPORTER"/>
    <property type="match status" value="1"/>
</dbReference>
<feature type="transmembrane region" description="Helical" evidence="8">
    <location>
        <begin position="52"/>
        <end position="77"/>
    </location>
</feature>
<dbReference type="OrthoDB" id="9805999at2"/>
<dbReference type="CDD" id="cd06261">
    <property type="entry name" value="TM_PBP2"/>
    <property type="match status" value="1"/>
</dbReference>
<protein>
    <submittedName>
        <fullName evidence="10">Ectoine/hydroxyectoine ABC transporter permease subunit EhuD</fullName>
    </submittedName>
</protein>
<dbReference type="GO" id="GO:0022857">
    <property type="term" value="F:transmembrane transporter activity"/>
    <property type="evidence" value="ECO:0007669"/>
    <property type="project" value="InterPro"/>
</dbReference>
<dbReference type="EMBL" id="CP019699">
    <property type="protein sequence ID" value="AQS56790.1"/>
    <property type="molecule type" value="Genomic_DNA"/>
</dbReference>
<reference evidence="10 11" key="1">
    <citation type="journal article" date="2015" name="Int. J. Syst. Evol. Microbiol.">
        <title>Novibacillus thermophilus gen. nov., sp. nov., a Gram-staining-negative and moderately thermophilic member of the family Thermoactinomycetaceae.</title>
        <authorList>
            <person name="Yang G."/>
            <person name="Chen J."/>
            <person name="Zhou S."/>
        </authorList>
    </citation>
    <scope>NUCLEOTIDE SEQUENCE [LARGE SCALE GENOMIC DNA]</scope>
    <source>
        <strain evidence="10 11">SG-1</strain>
    </source>
</reference>
<keyword evidence="5" id="KW-0029">Amino-acid transport</keyword>
<evidence type="ECO:0000256" key="2">
    <source>
        <dbReference type="ARBA" id="ARBA00022448"/>
    </source>
</evidence>
<evidence type="ECO:0000313" key="11">
    <source>
        <dbReference type="Proteomes" id="UP000188603"/>
    </source>
</evidence>
<dbReference type="Proteomes" id="UP000188603">
    <property type="component" value="Chromosome"/>
</dbReference>
<dbReference type="InterPro" id="IPR010065">
    <property type="entry name" value="AA_ABC_transptr_permease_3TM"/>
</dbReference>
<dbReference type="PANTHER" id="PTHR30614:SF0">
    <property type="entry name" value="L-CYSTINE TRANSPORT SYSTEM PERMEASE PROTEIN TCYL"/>
    <property type="match status" value="1"/>
</dbReference>
<dbReference type="InterPro" id="IPR014341">
    <property type="entry name" value="Ectoine_EhuD"/>
</dbReference>
<dbReference type="KEGG" id="ntr:B0W44_14575"/>
<name>A0A1U9K9S8_9BACL</name>
<dbReference type="STRING" id="1471761.B0W44_14575"/>
<evidence type="ECO:0000256" key="7">
    <source>
        <dbReference type="ARBA" id="ARBA00023136"/>
    </source>
</evidence>
<gene>
    <name evidence="10" type="ORF">B0W44_14575</name>
</gene>
<dbReference type="NCBIfam" id="TIGR01726">
    <property type="entry name" value="HEQRo_perm_3TM"/>
    <property type="match status" value="1"/>
</dbReference>
<keyword evidence="7 8" id="KW-0472">Membrane</keyword>
<evidence type="ECO:0000256" key="5">
    <source>
        <dbReference type="ARBA" id="ARBA00022970"/>
    </source>
</evidence>
<dbReference type="AlphaFoldDB" id="A0A1U9K9S8"/>
<dbReference type="NCBIfam" id="TIGR03003">
    <property type="entry name" value="ectoine_ehuD"/>
    <property type="match status" value="1"/>
</dbReference>
<sequence>MTWDWNFALEIFPRIFDAMWITLAATVTAYGIALLFGLVLTLARRSSFKPLVWLTVGFIEFIRSTPPLVQLFFLFFAFPQIPYIGFSLNPFLTGALGLGIHYSTYVSEIYRSGIEAVPKGQWEASTALNFSKAQTWFKVILPQAIPPVIPMLGNYLIVLFKETPLLSAILVVEMLQTAKIIGSETWRYLEPITIVGFLFLLLSYPSAVLVRKLESRTNRAFGRSRALTKGETL</sequence>
<feature type="transmembrane region" description="Helical" evidence="8">
    <location>
        <begin position="83"/>
        <end position="102"/>
    </location>
</feature>
<keyword evidence="4 8" id="KW-0812">Transmembrane</keyword>
<dbReference type="Pfam" id="PF00528">
    <property type="entry name" value="BPD_transp_1"/>
    <property type="match status" value="1"/>
</dbReference>
<evidence type="ECO:0000256" key="6">
    <source>
        <dbReference type="ARBA" id="ARBA00022989"/>
    </source>
</evidence>
<dbReference type="GO" id="GO:0043190">
    <property type="term" value="C:ATP-binding cassette (ABC) transporter complex"/>
    <property type="evidence" value="ECO:0007669"/>
    <property type="project" value="InterPro"/>
</dbReference>
<proteinExistence type="inferred from homology"/>
<feature type="transmembrane region" description="Helical" evidence="8">
    <location>
        <begin position="20"/>
        <end position="40"/>
    </location>
</feature>
<evidence type="ECO:0000256" key="3">
    <source>
        <dbReference type="ARBA" id="ARBA00022475"/>
    </source>
</evidence>
<organism evidence="10 11">
    <name type="scientific">Novibacillus thermophilus</name>
    <dbReference type="NCBI Taxonomy" id="1471761"/>
    <lineage>
        <taxon>Bacteria</taxon>
        <taxon>Bacillati</taxon>
        <taxon>Bacillota</taxon>
        <taxon>Bacilli</taxon>
        <taxon>Bacillales</taxon>
        <taxon>Thermoactinomycetaceae</taxon>
        <taxon>Novibacillus</taxon>
    </lineage>
</organism>
<dbReference type="RefSeq" id="WP_077720656.1">
    <property type="nucleotide sequence ID" value="NZ_CP019699.1"/>
</dbReference>
<dbReference type="InterPro" id="IPR035906">
    <property type="entry name" value="MetI-like_sf"/>
</dbReference>
<dbReference type="InterPro" id="IPR000515">
    <property type="entry name" value="MetI-like"/>
</dbReference>
<keyword evidence="2 8" id="KW-0813">Transport</keyword>
<comment type="similarity">
    <text evidence="8">Belongs to the binding-protein-dependent transport system permease family.</text>
</comment>
<dbReference type="Gene3D" id="1.10.3720.10">
    <property type="entry name" value="MetI-like"/>
    <property type="match status" value="1"/>
</dbReference>
<dbReference type="SUPFAM" id="SSF161098">
    <property type="entry name" value="MetI-like"/>
    <property type="match status" value="1"/>
</dbReference>
<dbReference type="GO" id="GO:0006865">
    <property type="term" value="P:amino acid transport"/>
    <property type="evidence" value="ECO:0007669"/>
    <property type="project" value="UniProtKB-KW"/>
</dbReference>
<keyword evidence="11" id="KW-1185">Reference proteome</keyword>
<dbReference type="PROSITE" id="PS50928">
    <property type="entry name" value="ABC_TM1"/>
    <property type="match status" value="1"/>
</dbReference>
<evidence type="ECO:0000256" key="8">
    <source>
        <dbReference type="RuleBase" id="RU363032"/>
    </source>
</evidence>
<evidence type="ECO:0000256" key="1">
    <source>
        <dbReference type="ARBA" id="ARBA00004651"/>
    </source>
</evidence>
<evidence type="ECO:0000256" key="4">
    <source>
        <dbReference type="ARBA" id="ARBA00022692"/>
    </source>
</evidence>
<evidence type="ECO:0000313" key="10">
    <source>
        <dbReference type="EMBL" id="AQS56790.1"/>
    </source>
</evidence>
<keyword evidence="6 8" id="KW-1133">Transmembrane helix</keyword>
<keyword evidence="3" id="KW-1003">Cell membrane</keyword>
<comment type="subcellular location">
    <subcellularLocation>
        <location evidence="1 8">Cell membrane</location>
        <topology evidence="1 8">Multi-pass membrane protein</topology>
    </subcellularLocation>
</comment>
<feature type="domain" description="ABC transmembrane type-1" evidence="9">
    <location>
        <begin position="19"/>
        <end position="210"/>
    </location>
</feature>
<dbReference type="InterPro" id="IPR043429">
    <property type="entry name" value="ArtM/GltK/GlnP/TcyL/YhdX-like"/>
</dbReference>
<feature type="transmembrane region" description="Helical" evidence="8">
    <location>
        <begin position="192"/>
        <end position="210"/>
    </location>
</feature>
<evidence type="ECO:0000259" key="9">
    <source>
        <dbReference type="PROSITE" id="PS50928"/>
    </source>
</evidence>
<accession>A0A1U9K9S8</accession>